<dbReference type="GO" id="GO:0005975">
    <property type="term" value="P:carbohydrate metabolic process"/>
    <property type="evidence" value="ECO:0007669"/>
    <property type="project" value="InterPro"/>
</dbReference>
<dbReference type="InterPro" id="IPR004193">
    <property type="entry name" value="Glyco_hydro_13_N"/>
</dbReference>
<evidence type="ECO:0000313" key="5">
    <source>
        <dbReference type="Proteomes" id="UP000017700"/>
    </source>
</evidence>
<dbReference type="KEGG" id="serq:CWC46_12150"/>
<keyword evidence="4" id="KW-0378">Hydrolase</keyword>
<dbReference type="PANTHER" id="PTHR48098">
    <property type="entry name" value="ENTEROCHELIN ESTERASE-RELATED"/>
    <property type="match status" value="1"/>
</dbReference>
<dbReference type="InterPro" id="IPR014756">
    <property type="entry name" value="Ig_E-set"/>
</dbReference>
<feature type="chain" id="PRO_5033309085" evidence="1">
    <location>
        <begin position="26"/>
        <end position="394"/>
    </location>
</feature>
<dbReference type="Gene3D" id="2.60.40.10">
    <property type="entry name" value="Immunoglobulins"/>
    <property type="match status" value="1"/>
</dbReference>
<name>A0A2I5T7F3_SERS3</name>
<evidence type="ECO:0000256" key="1">
    <source>
        <dbReference type="SAM" id="SignalP"/>
    </source>
</evidence>
<keyword evidence="1" id="KW-0732">Signal</keyword>
<dbReference type="SUPFAM" id="SSF81296">
    <property type="entry name" value="E set domains"/>
    <property type="match status" value="1"/>
</dbReference>
<evidence type="ECO:0000313" key="3">
    <source>
        <dbReference type="EMBL" id="AUH00495.1"/>
    </source>
</evidence>
<dbReference type="GO" id="GO:0004553">
    <property type="term" value="F:hydrolase activity, hydrolyzing O-glycosyl compounds"/>
    <property type="evidence" value="ECO:0007669"/>
    <property type="project" value="InterPro"/>
</dbReference>
<sequence>MKMTKNSLYLLISSLCLFSPLSANAFPKGIPAFPRSDVVSTRYLSQVNADKSITFRLFAPTAKTVSVITGATPESWAIHPMVKDELGVWSFRTAPQSPDLYEYFFNVDGFRSIDTGSSTPKPQRQVNTSMILVPGSILDTRQVPHGDLRIITYHSSALKSERQMYVWTPPGYSDSGKPLPVLYFYHGFGDTGDSAVAQGRVPQIMDNLLAEKKIVPMLVVIPDTETDAANAIPEDFVPQDRRKVFYPRNAAAADNELMHDIIPLISQRFNVRHDADGRALAGLSQGGYQTLVSGMSHIDYFGWLATFSGVSTTTVPNAKVSAQLAKAQQVNQQLRNFTVVVGSKDSVTGKDIAGLKKELEQKGVKFDYTVYPNLGHEMDVWRPAYITFVQKIFK</sequence>
<dbReference type="GO" id="GO:0016747">
    <property type="term" value="F:acyltransferase activity, transferring groups other than amino-acyl groups"/>
    <property type="evidence" value="ECO:0007669"/>
    <property type="project" value="TreeGrafter"/>
</dbReference>
<evidence type="ECO:0000259" key="2">
    <source>
        <dbReference type="Pfam" id="PF02922"/>
    </source>
</evidence>
<dbReference type="STRING" id="104623.Ser39006_03037"/>
<dbReference type="InterPro" id="IPR000801">
    <property type="entry name" value="Esterase-like"/>
</dbReference>
<dbReference type="Proteomes" id="UP000233778">
    <property type="component" value="Chromosome"/>
</dbReference>
<evidence type="ECO:0000313" key="4">
    <source>
        <dbReference type="EMBL" id="AUH04815.1"/>
    </source>
</evidence>
<dbReference type="AlphaFoldDB" id="A0A2I5T7F3"/>
<dbReference type="SUPFAM" id="SSF53474">
    <property type="entry name" value="alpha/beta-Hydrolases"/>
    <property type="match status" value="1"/>
</dbReference>
<dbReference type="OrthoDB" id="9784036at2"/>
<dbReference type="Gene3D" id="3.40.50.1820">
    <property type="entry name" value="alpha/beta hydrolase"/>
    <property type="match status" value="1"/>
</dbReference>
<feature type="domain" description="Glycoside hydrolase family 13 N-terminal" evidence="2">
    <location>
        <begin position="49"/>
        <end position="107"/>
    </location>
</feature>
<reference evidence="4" key="2">
    <citation type="submission" date="2013-09" db="EMBL/GenBank/DDBJ databases">
        <authorList>
            <person name="Wang G."/>
            <person name="Yang Y."/>
            <person name="Su Y."/>
        </authorList>
    </citation>
    <scope>NUCLEOTIDE SEQUENCE</scope>
    <source>
        <strain evidence="4">ATCC 39006</strain>
    </source>
</reference>
<dbReference type="Pfam" id="PF02922">
    <property type="entry name" value="CBM_48"/>
    <property type="match status" value="1"/>
</dbReference>
<dbReference type="EMBL" id="CP025084">
    <property type="protein sequence ID" value="AUH04815.1"/>
    <property type="molecule type" value="Genomic_DNA"/>
</dbReference>
<feature type="signal peptide" evidence="1">
    <location>
        <begin position="1"/>
        <end position="25"/>
    </location>
</feature>
<reference evidence="4 5" key="1">
    <citation type="journal article" date="2013" name="Genome Announc.">
        <title>Draft genome sequence of Serratia sp. strain ATCC 39006, a model bacterium for analysis of the biosynthesis and regulation of prodigiosin, a carbapenem, and gas vesicles.</title>
        <authorList>
            <person name="Fineran P.C."/>
            <person name="Iglesias Cans M.C."/>
            <person name="Ramsay J.P."/>
            <person name="Wilf N.M."/>
            <person name="Cossyleon D."/>
            <person name="McNeil M.B."/>
            <person name="Williamson N.R."/>
            <person name="Monson R.E."/>
            <person name="Becher S.A."/>
            <person name="Stanton J.A."/>
            <person name="Brugger K."/>
            <person name="Brown S.D."/>
            <person name="Salmond G.P."/>
        </authorList>
    </citation>
    <scope>NUCLEOTIDE SEQUENCE [LARGE SCALE GENOMIC DNA]</scope>
    <source>
        <strain evidence="4">ATCC 39006</strain>
        <strain evidence="5">ATCC 39006 / SC 11482</strain>
    </source>
</reference>
<organism evidence="4 5">
    <name type="scientific">Serratia sp. (strain ATCC 39006)</name>
    <name type="common">Prodigiosinella confusarubida</name>
    <dbReference type="NCBI Taxonomy" id="104623"/>
    <lineage>
        <taxon>Bacteria</taxon>
        <taxon>Pseudomonadati</taxon>
        <taxon>Pseudomonadota</taxon>
        <taxon>Gammaproteobacteria</taxon>
        <taxon>Enterobacterales</taxon>
        <taxon>Pectobacteriaceae</taxon>
        <taxon>Prodigiosinella</taxon>
    </lineage>
</organism>
<protein>
    <submittedName>
        <fullName evidence="4">Glycoside hydrolase</fullName>
    </submittedName>
</protein>
<dbReference type="EMBL" id="CP025085">
    <property type="protein sequence ID" value="AUH00495.1"/>
    <property type="molecule type" value="Genomic_DNA"/>
</dbReference>
<dbReference type="Proteomes" id="UP000017700">
    <property type="component" value="Chromosome"/>
</dbReference>
<dbReference type="CDD" id="cd11294">
    <property type="entry name" value="E_set_Esterase_like_N"/>
    <property type="match status" value="1"/>
</dbReference>
<reference evidence="4" key="4">
    <citation type="submission" date="2017-11" db="EMBL/GenBank/DDBJ databases">
        <title>Complete genome sequence of Serratia sp. ATCC 39006.</title>
        <authorList>
            <person name="Hampton H.G."/>
            <person name="Jackson S.A."/>
            <person name="Jauregui R."/>
            <person name="Poulter G.T.M."/>
            <person name="Salmond G.P.C."/>
            <person name="Fineran P.C."/>
        </authorList>
    </citation>
    <scope>NUCLEOTIDE SEQUENCE</scope>
    <source>
        <strain evidence="4">ATCC 39006</strain>
    </source>
</reference>
<evidence type="ECO:0000313" key="6">
    <source>
        <dbReference type="Proteomes" id="UP000233778"/>
    </source>
</evidence>
<accession>A0A2I5T7F3</accession>
<gene>
    <name evidence="3" type="ORF">CWC46_12150</name>
    <name evidence="4" type="ORF">Ser39006_012155</name>
</gene>
<dbReference type="KEGG" id="sera:Ser39006_012155"/>
<dbReference type="Pfam" id="PF00756">
    <property type="entry name" value="Esterase"/>
    <property type="match status" value="1"/>
</dbReference>
<reference evidence="3 6" key="3">
    <citation type="submission" date="2017-11" db="EMBL/GenBank/DDBJ databases">
        <title>Complete genome sequence of Serratia sp. ATCC 39006 LacA.</title>
        <authorList>
            <person name="Hampton H.G."/>
            <person name="Jackson S.A."/>
            <person name="Jauregui R."/>
            <person name="Poulter G.T.M."/>
            <person name="Salmond G.P.C."/>
            <person name="Fineran P.C."/>
        </authorList>
    </citation>
    <scope>NUCLEOTIDE SEQUENCE [LARGE SCALE GENOMIC DNA]</scope>
    <source>
        <strain evidence="3 6">ATCC 39006</strain>
    </source>
</reference>
<dbReference type="RefSeq" id="WP_021016300.1">
    <property type="nucleotide sequence ID" value="NZ_CP025084.1"/>
</dbReference>
<dbReference type="PANTHER" id="PTHR48098:SF1">
    <property type="entry name" value="DIACYLGLYCEROL ACYLTRANSFERASE_MYCOLYLTRANSFERASE AG85A"/>
    <property type="match status" value="1"/>
</dbReference>
<keyword evidence="5" id="KW-1185">Reference proteome</keyword>
<dbReference type="InterPro" id="IPR013783">
    <property type="entry name" value="Ig-like_fold"/>
</dbReference>
<dbReference type="InterPro" id="IPR050583">
    <property type="entry name" value="Mycobacterial_A85_antigen"/>
</dbReference>
<dbReference type="InterPro" id="IPR029058">
    <property type="entry name" value="AB_hydrolase_fold"/>
</dbReference>
<proteinExistence type="predicted"/>